<dbReference type="EMBL" id="AM183819">
    <property type="protein sequence ID" value="CAJ74146.1"/>
    <property type="molecule type" value="mRNA"/>
</dbReference>
<feature type="region of interest" description="Disordered" evidence="4">
    <location>
        <begin position="43"/>
        <end position="75"/>
    </location>
</feature>
<reference evidence="6" key="1">
    <citation type="journal article" date="2006" name="J. Mol. Evol.">
        <title>Protein targeting into the complex plastid of cryptophytes.</title>
        <authorList>
            <person name="Gould S.B."/>
            <person name="Sommer M.S."/>
            <person name="Hadfi K."/>
            <person name="Zauner S."/>
            <person name="Kroth P."/>
            <person name="Maier U.G."/>
        </authorList>
    </citation>
    <scope>NUCLEOTIDE SEQUENCE</scope>
</reference>
<evidence type="ECO:0000313" key="6">
    <source>
        <dbReference type="EMBL" id="CAJ74146.1"/>
    </source>
</evidence>
<protein>
    <submittedName>
        <fullName evidence="6">Translocator of the inner chloroplast membrane</fullName>
    </submittedName>
</protein>
<dbReference type="Pfam" id="PF04278">
    <property type="entry name" value="Tic22"/>
    <property type="match status" value="1"/>
</dbReference>
<dbReference type="PANTHER" id="PTHR33926:SF4">
    <property type="entry name" value="PROTEIN TIC 22, CHLOROPLASTIC"/>
    <property type="match status" value="1"/>
</dbReference>
<organism evidence="6">
    <name type="scientific">Guillardia theta</name>
    <name type="common">Cryptophyte</name>
    <name type="synonym">Cryptomonas phi</name>
    <dbReference type="NCBI Taxonomy" id="55529"/>
    <lineage>
        <taxon>Eukaryota</taxon>
        <taxon>Cryptophyceae</taxon>
        <taxon>Pyrenomonadales</taxon>
        <taxon>Geminigeraceae</taxon>
        <taxon>Guillardia</taxon>
    </lineage>
</organism>
<gene>
    <name evidence="6" type="primary">tic22</name>
</gene>
<evidence type="ECO:0000256" key="1">
    <source>
        <dbReference type="ARBA" id="ARBA00004229"/>
    </source>
</evidence>
<comment type="subcellular location">
    <subcellularLocation>
        <location evidence="1">Plastid</location>
        <location evidence="1">Chloroplast</location>
    </subcellularLocation>
</comment>
<accession>A2AX50</accession>
<dbReference type="PANTHER" id="PTHR33926">
    <property type="entry name" value="PROTEIN TIC 22, CHLOROPLASTIC"/>
    <property type="match status" value="1"/>
</dbReference>
<evidence type="ECO:0000256" key="4">
    <source>
        <dbReference type="SAM" id="MobiDB-lite"/>
    </source>
</evidence>
<evidence type="ECO:0000256" key="2">
    <source>
        <dbReference type="ARBA" id="ARBA00022528"/>
    </source>
</evidence>
<dbReference type="Gene3D" id="3.40.1350.100">
    <property type="match status" value="2"/>
</dbReference>
<dbReference type="InterPro" id="IPR007378">
    <property type="entry name" value="Tic22-like"/>
</dbReference>
<keyword evidence="5" id="KW-0732">Signal</keyword>
<name>A2AX50_GUITH</name>
<evidence type="ECO:0000256" key="5">
    <source>
        <dbReference type="SAM" id="SignalP"/>
    </source>
</evidence>
<keyword evidence="3" id="KW-0934">Plastid</keyword>
<reference evidence="6" key="2">
    <citation type="journal article" date="2006" name="Mol. Biol. Evol.">
        <title>Nucleus-to-nucleus gene transfer and protein retargeting into a remnant cytoplasm of cryptophytes and diatoms.</title>
        <authorList>
            <person name="Gould S.B."/>
            <person name="Sommer M.S."/>
            <person name="Kroth P.G."/>
            <person name="Gile G.H."/>
            <person name="Keeling P.J."/>
            <person name="Maier U.G."/>
        </authorList>
    </citation>
    <scope>NUCLEOTIDE SEQUENCE</scope>
</reference>
<dbReference type="AlphaFoldDB" id="A2AX50"/>
<feature type="compositionally biased region" description="Polar residues" evidence="4">
    <location>
        <begin position="64"/>
        <end position="75"/>
    </location>
</feature>
<dbReference type="GO" id="GO:0009507">
    <property type="term" value="C:chloroplast"/>
    <property type="evidence" value="ECO:0007669"/>
    <property type="project" value="UniProtKB-SubCell"/>
</dbReference>
<feature type="signal peptide" evidence="5">
    <location>
        <begin position="1"/>
        <end position="21"/>
    </location>
</feature>
<sequence length="341" mass="36600">MAAASLAAVAAMAMVAAPSAAFHVSPCSLSSFLALKAIHPRPHGSLRHSSIGPQQGSPGPRRSASPNNGARGLQSSEKGGAVKILIPILGVGFVFGGLFPLINNGLNYAKLDSSISGAATGLKQKEIDEKLKRVPAFAVTDDQGTPYVAEYQGKNRGYFFLNPKDAEKFRDRVKELQTQGSSVSVRTTTLDEAIKYIKSKANSDPFEILPYGEEIEIARGIKNPENCDICWGAEGVKEKIPVYLVEGLGLQKDSKVITPLFFDKAGAESFYRQASKTGEPKLQVLDLSALIKKMRKGGSTEFRKVVFFPNKDAIEYATGKPAQILASDGKSPSTIFPPEKP</sequence>
<proteinExistence type="evidence at transcript level"/>
<feature type="compositionally biased region" description="Polar residues" evidence="4">
    <location>
        <begin position="47"/>
        <end position="57"/>
    </location>
</feature>
<feature type="chain" id="PRO_5002642764" evidence="5">
    <location>
        <begin position="22"/>
        <end position="341"/>
    </location>
</feature>
<dbReference type="GO" id="GO:0015031">
    <property type="term" value="P:protein transport"/>
    <property type="evidence" value="ECO:0007669"/>
    <property type="project" value="InterPro"/>
</dbReference>
<keyword evidence="2" id="KW-0150">Chloroplast</keyword>
<evidence type="ECO:0000256" key="3">
    <source>
        <dbReference type="ARBA" id="ARBA00022640"/>
    </source>
</evidence>